<dbReference type="PANTHER" id="PTHR10766:SF41">
    <property type="entry name" value="TRANSMEMBRANE 9 SUPERFAMILY MEMBER 3"/>
    <property type="match status" value="1"/>
</dbReference>
<feature type="transmembrane region" description="Helical" evidence="7">
    <location>
        <begin position="292"/>
        <end position="311"/>
    </location>
</feature>
<feature type="transmembrane region" description="Helical" evidence="7">
    <location>
        <begin position="474"/>
        <end position="500"/>
    </location>
</feature>
<evidence type="ECO:0000256" key="7">
    <source>
        <dbReference type="RuleBase" id="RU363079"/>
    </source>
</evidence>
<dbReference type="AlphaFoldDB" id="T2M5K6"/>
<feature type="transmembrane region" description="Helical" evidence="7">
    <location>
        <begin position="543"/>
        <end position="566"/>
    </location>
</feature>
<dbReference type="OMA" id="DAPCRVN"/>
<evidence type="ECO:0000256" key="6">
    <source>
        <dbReference type="ARBA" id="ARBA00023136"/>
    </source>
</evidence>
<feature type="signal peptide" evidence="7">
    <location>
        <begin position="1"/>
        <end position="21"/>
    </location>
</feature>
<dbReference type="PANTHER" id="PTHR10766">
    <property type="entry name" value="TRANSMEMBRANE 9 SUPERFAMILY PROTEIN"/>
    <property type="match status" value="1"/>
</dbReference>
<sequence>MSRFFVVCFGLMIYFFAHVKGDEHDYKYEDDEEVIVWMNTIGPYHNRQETYEYYSLPFCKGTKTTISHYHETLGEALQGVELEFSGLDVKFKNDVMLSKFCSVKLSESDYRAFEYALRNRYWYQMYIDDLPVWGILGETGENPEELFIWTHKKFDFGYNKNQIVEVNVTSENKVPLKKGMELSFSYEVHWHKSDISFEDRYKKYLDPGFFQHRIHWFSIFNSFMMVIFLVGLVSMILMRTLRKDYARYSKEDDLDDMERDLGDEYGWKQVHGDVFRAPVLPSLLSALIGTGYHLATVTIVVTVFVIMGDLYTGRGSIMTTIIFVYAATSPINGFFGGALYSKLGGKKWIRQMFIGAFLLPAVVCSATLMINFVAIYYGASRAIPFGTMVAITAIVLFVILPLTLVGTVLGRNIHGQPNYPCRVNPVVRPIPEKKWFMEPGVIIFLGGILPFGSIFIEMYFIFTSFWAYKIYYVYGFMLLVFFILAIVTVCVTIVCSYFLLNAEDYRWQWTSFLSAASTALYVYFYSFYYFFFKTKMYGFFQIVFYFGYMGLFSIALGVMCGTFGYVGTRYFVTKIYSTVKID</sequence>
<keyword evidence="3 7" id="KW-0812">Transmembrane</keyword>
<name>T2M5K6_HYDVU</name>
<dbReference type="GO" id="GO:0072657">
    <property type="term" value="P:protein localization to membrane"/>
    <property type="evidence" value="ECO:0007669"/>
    <property type="project" value="TreeGrafter"/>
</dbReference>
<evidence type="ECO:0000256" key="4">
    <source>
        <dbReference type="ARBA" id="ARBA00022729"/>
    </source>
</evidence>
<dbReference type="Pfam" id="PF02990">
    <property type="entry name" value="EMP70"/>
    <property type="match status" value="1"/>
</dbReference>
<feature type="transmembrane region" description="Helical" evidence="7">
    <location>
        <begin position="383"/>
        <end position="409"/>
    </location>
</feature>
<gene>
    <name evidence="8" type="primary">TM9SF3</name>
</gene>
<evidence type="ECO:0000256" key="2">
    <source>
        <dbReference type="ARBA" id="ARBA00005227"/>
    </source>
</evidence>
<dbReference type="OrthoDB" id="1666796at2759"/>
<keyword evidence="6 7" id="KW-0472">Membrane</keyword>
<dbReference type="EMBL" id="HAAD01000963">
    <property type="protein sequence ID" value="CDG67195.1"/>
    <property type="molecule type" value="mRNA"/>
</dbReference>
<evidence type="ECO:0000313" key="8">
    <source>
        <dbReference type="EMBL" id="CDG67195.1"/>
    </source>
</evidence>
<dbReference type="GO" id="GO:0016020">
    <property type="term" value="C:membrane"/>
    <property type="evidence" value="ECO:0007669"/>
    <property type="project" value="UniProtKB-SubCell"/>
</dbReference>
<organism evidence="8">
    <name type="scientific">Hydra vulgaris</name>
    <name type="common">Hydra</name>
    <name type="synonym">Hydra attenuata</name>
    <dbReference type="NCBI Taxonomy" id="6087"/>
    <lineage>
        <taxon>Eukaryota</taxon>
        <taxon>Metazoa</taxon>
        <taxon>Cnidaria</taxon>
        <taxon>Hydrozoa</taxon>
        <taxon>Hydroidolina</taxon>
        <taxon>Anthoathecata</taxon>
        <taxon>Aplanulata</taxon>
        <taxon>Hydridae</taxon>
        <taxon>Hydra</taxon>
    </lineage>
</organism>
<feature type="transmembrane region" description="Helical" evidence="7">
    <location>
        <begin position="317"/>
        <end position="340"/>
    </location>
</feature>
<feature type="transmembrane region" description="Helical" evidence="7">
    <location>
        <begin position="352"/>
        <end position="377"/>
    </location>
</feature>
<reference evidence="8" key="1">
    <citation type="journal article" date="2013" name="Genome Biol. Evol.">
        <title>Punctuated emergences of genetic and phenotypic innovations in eumetazoan, bilaterian, euteleostome, and hominidae ancestors.</title>
        <authorList>
            <person name="Wenger Y."/>
            <person name="Galliot B."/>
        </authorList>
    </citation>
    <scope>NUCLEOTIDE SEQUENCE</scope>
    <source>
        <tissue evidence="8">Whole animals</tissue>
    </source>
</reference>
<dbReference type="GeneID" id="100205236"/>
<comment type="subcellular location">
    <subcellularLocation>
        <location evidence="1">Membrane</location>
        <topology evidence="1">Multi-pass membrane protein</topology>
    </subcellularLocation>
</comment>
<feature type="transmembrane region" description="Helical" evidence="7">
    <location>
        <begin position="216"/>
        <end position="238"/>
    </location>
</feature>
<evidence type="ECO:0000256" key="5">
    <source>
        <dbReference type="ARBA" id="ARBA00022989"/>
    </source>
</evidence>
<protein>
    <recommendedName>
        <fullName evidence="7">Transmembrane 9 superfamily member</fullName>
    </recommendedName>
</protein>
<keyword evidence="5 7" id="KW-1133">Transmembrane helix</keyword>
<dbReference type="KEGG" id="hmg:100205236"/>
<comment type="similarity">
    <text evidence="2 7">Belongs to the nonaspanin (TM9SF) (TC 9.A.2) family.</text>
</comment>
<proteinExistence type="evidence at transcript level"/>
<evidence type="ECO:0000256" key="3">
    <source>
        <dbReference type="ARBA" id="ARBA00022692"/>
    </source>
</evidence>
<dbReference type="InterPro" id="IPR004240">
    <property type="entry name" value="EMP70"/>
</dbReference>
<keyword evidence="4 7" id="KW-0732">Signal</keyword>
<accession>T2M5K6</accession>
<feature type="chain" id="PRO_5044524676" description="Transmembrane 9 superfamily member" evidence="7">
    <location>
        <begin position="22"/>
        <end position="582"/>
    </location>
</feature>
<feature type="transmembrane region" description="Helical" evidence="7">
    <location>
        <begin position="512"/>
        <end position="531"/>
    </location>
</feature>
<evidence type="ECO:0000256" key="1">
    <source>
        <dbReference type="ARBA" id="ARBA00004141"/>
    </source>
</evidence>
<feature type="transmembrane region" description="Helical" evidence="7">
    <location>
        <begin position="441"/>
        <end position="462"/>
    </location>
</feature>